<keyword evidence="1" id="KW-0472">Membrane</keyword>
<keyword evidence="1" id="KW-1133">Transmembrane helix</keyword>
<protein>
    <submittedName>
        <fullName evidence="2">Uncharacterized protein</fullName>
    </submittedName>
</protein>
<feature type="transmembrane region" description="Helical" evidence="1">
    <location>
        <begin position="74"/>
        <end position="92"/>
    </location>
</feature>
<gene>
    <name evidence="2" type="ORF">FGO68_gene14762</name>
</gene>
<dbReference type="EMBL" id="RRYP01017800">
    <property type="protein sequence ID" value="TNV73939.1"/>
    <property type="molecule type" value="Genomic_DNA"/>
</dbReference>
<dbReference type="AlphaFoldDB" id="A0A8J8SX15"/>
<comment type="caution">
    <text evidence="2">The sequence shown here is derived from an EMBL/GenBank/DDBJ whole genome shotgun (WGS) entry which is preliminary data.</text>
</comment>
<accession>A0A8J8SX15</accession>
<evidence type="ECO:0000313" key="2">
    <source>
        <dbReference type="EMBL" id="TNV73939.1"/>
    </source>
</evidence>
<keyword evidence="3" id="KW-1185">Reference proteome</keyword>
<evidence type="ECO:0000256" key="1">
    <source>
        <dbReference type="SAM" id="Phobius"/>
    </source>
</evidence>
<organism evidence="2 3">
    <name type="scientific">Halteria grandinella</name>
    <dbReference type="NCBI Taxonomy" id="5974"/>
    <lineage>
        <taxon>Eukaryota</taxon>
        <taxon>Sar</taxon>
        <taxon>Alveolata</taxon>
        <taxon>Ciliophora</taxon>
        <taxon>Intramacronucleata</taxon>
        <taxon>Spirotrichea</taxon>
        <taxon>Stichotrichia</taxon>
        <taxon>Sporadotrichida</taxon>
        <taxon>Halteriidae</taxon>
        <taxon>Halteria</taxon>
    </lineage>
</organism>
<feature type="transmembrane region" description="Helical" evidence="1">
    <location>
        <begin position="34"/>
        <end position="53"/>
    </location>
</feature>
<evidence type="ECO:0000313" key="3">
    <source>
        <dbReference type="Proteomes" id="UP000785679"/>
    </source>
</evidence>
<keyword evidence="1" id="KW-0812">Transmembrane</keyword>
<proteinExistence type="predicted"/>
<sequence>MNVRLNATSTPATKYSIIQKPDNNYIFSNLNFNFLQIFSGIIGGHLMFANVMLSKTSLVFKFCMTNLTFTWARFFAFFDLFCVLGNSLRSFVFNQTKWLLLNSTQ</sequence>
<dbReference type="Proteomes" id="UP000785679">
    <property type="component" value="Unassembled WGS sequence"/>
</dbReference>
<name>A0A8J8SX15_HALGN</name>
<reference evidence="2" key="1">
    <citation type="submission" date="2019-06" db="EMBL/GenBank/DDBJ databases">
        <authorList>
            <person name="Zheng W."/>
        </authorList>
    </citation>
    <scope>NUCLEOTIDE SEQUENCE</scope>
    <source>
        <strain evidence="2">QDHG01</strain>
    </source>
</reference>